<dbReference type="AlphaFoldDB" id="A0A843WXC3"/>
<keyword evidence="3" id="KW-1185">Reference proteome</keyword>
<dbReference type="EMBL" id="NMUH01006340">
    <property type="protein sequence ID" value="MQM15049.1"/>
    <property type="molecule type" value="Genomic_DNA"/>
</dbReference>
<evidence type="ECO:0000313" key="2">
    <source>
        <dbReference type="EMBL" id="MQM15049.1"/>
    </source>
</evidence>
<reference evidence="2" key="1">
    <citation type="submission" date="2017-07" db="EMBL/GenBank/DDBJ databases">
        <title>Taro Niue Genome Assembly and Annotation.</title>
        <authorList>
            <person name="Atibalentja N."/>
            <person name="Keating K."/>
            <person name="Fields C.J."/>
        </authorList>
    </citation>
    <scope>NUCLEOTIDE SEQUENCE</scope>
    <source>
        <strain evidence="2">Niue_2</strain>
        <tissue evidence="2">Leaf</tissue>
    </source>
</reference>
<sequence length="270" mass="30439">MEYGYLAVPTHFESIPPVVEFPNFLGVTFVDILHLGAGTGAGTEAEAEHEAEVKKTTKKLSYHVHHVENGNHNKSKGKGTNKYFQQAREDDNIVTRRARVSNSGKSVRVGDLRIHLQAKRVEAVPERVTPSVPVKNSFNALSEKREMFNTFKGKLPPKPIKFKKVWRPKRVQTPRQEEPVPKETKPRETIDVKVSSYQRPPRGFKAKVQQGGACAYARFHNKRAELRRSAYVPIVWGNPLTPVVVAMCHHQEKTRSPCDHILGLATSPLQ</sequence>
<dbReference type="Proteomes" id="UP000652761">
    <property type="component" value="Unassembled WGS sequence"/>
</dbReference>
<evidence type="ECO:0000256" key="1">
    <source>
        <dbReference type="SAM" id="MobiDB-lite"/>
    </source>
</evidence>
<protein>
    <submittedName>
        <fullName evidence="2">Uncharacterized protein</fullName>
    </submittedName>
</protein>
<feature type="compositionally biased region" description="Basic and acidic residues" evidence="1">
    <location>
        <begin position="175"/>
        <end position="188"/>
    </location>
</feature>
<accession>A0A843WXC3</accession>
<name>A0A843WXC3_COLES</name>
<proteinExistence type="predicted"/>
<gene>
    <name evidence="2" type="ORF">Taro_047986</name>
</gene>
<feature type="region of interest" description="Disordered" evidence="1">
    <location>
        <begin position="169"/>
        <end position="188"/>
    </location>
</feature>
<comment type="caution">
    <text evidence="2">The sequence shown here is derived from an EMBL/GenBank/DDBJ whole genome shotgun (WGS) entry which is preliminary data.</text>
</comment>
<organism evidence="2 3">
    <name type="scientific">Colocasia esculenta</name>
    <name type="common">Wild taro</name>
    <name type="synonym">Arum esculentum</name>
    <dbReference type="NCBI Taxonomy" id="4460"/>
    <lineage>
        <taxon>Eukaryota</taxon>
        <taxon>Viridiplantae</taxon>
        <taxon>Streptophyta</taxon>
        <taxon>Embryophyta</taxon>
        <taxon>Tracheophyta</taxon>
        <taxon>Spermatophyta</taxon>
        <taxon>Magnoliopsida</taxon>
        <taxon>Liliopsida</taxon>
        <taxon>Araceae</taxon>
        <taxon>Aroideae</taxon>
        <taxon>Colocasieae</taxon>
        <taxon>Colocasia</taxon>
    </lineage>
</organism>
<evidence type="ECO:0000313" key="3">
    <source>
        <dbReference type="Proteomes" id="UP000652761"/>
    </source>
</evidence>